<dbReference type="WBParaSite" id="SSLN_0000029701-mRNA-1">
    <property type="protein sequence ID" value="SSLN_0000029701-mRNA-1"/>
    <property type="gene ID" value="SSLN_0000029701"/>
</dbReference>
<dbReference type="OrthoDB" id="5986190at2759"/>
<accession>A0A183S7T2</accession>
<sequence length="570" mass="63012">MSNTRSALNTLSATSRGPDITSAVSNCLDSFAENNDALAKVLEKHGNGANISDRTKKIAHEVVLELYTKLATRCQLGLYSGNLLFHLVEEVNQFEMTCSRVRANYKKLERANREDEAARNFMIDRIAEMQNILSATREAALYWKFMYELRQFEYNLTEALDEGKIWRSSKAYDTQWIAEIAGPLQKALQPIYAAIVPSLIEEGMKMAINLPKPEDDGMATYATALERIAQRCYEEGFYTEAETLMNAAQVIRKDVYGPNDPIIACGLTCLALIYGKLKDFERAVKTNTEALAIWEKCQLDDGVVAKNYLQAGNLLLSWGREEDGVKVLKLALARASDGLPLTGDVWDKCAVRLARACNEADKPDDAISLGCKILDAFHEKTFGMPSDHSPVIYDVALAMQKVVTKAEGKKNQEDAAAMTQALAKLSTKLPPVVALPNTVQDALKEVAVGHAYCYRFKAATVLRDYLEECKPVRVVETSSSAPRRMTMIGRKSVYRQAEAHQAIIDTLRQTSQDVIPDGKSNTSVASLCLWLATPEEGVAGTHLLQLTLCRESGLAESSNVHLVARQVPSD</sequence>
<dbReference type="EMBL" id="UYSU01000171">
    <property type="protein sequence ID" value="VDL85356.1"/>
    <property type="molecule type" value="Genomic_DNA"/>
</dbReference>
<dbReference type="SUPFAM" id="SSF48452">
    <property type="entry name" value="TPR-like"/>
    <property type="match status" value="1"/>
</dbReference>
<dbReference type="Gene3D" id="1.25.40.10">
    <property type="entry name" value="Tetratricopeptide repeat domain"/>
    <property type="match status" value="1"/>
</dbReference>
<keyword evidence="1" id="KW-0175">Coiled coil</keyword>
<dbReference type="Pfam" id="PF13424">
    <property type="entry name" value="TPR_12"/>
    <property type="match status" value="1"/>
</dbReference>
<dbReference type="STRING" id="70667.A0A183S7T2"/>
<keyword evidence="3" id="KW-1185">Reference proteome</keyword>
<reference evidence="2 3" key="2">
    <citation type="submission" date="2018-11" db="EMBL/GenBank/DDBJ databases">
        <authorList>
            <consortium name="Pathogen Informatics"/>
        </authorList>
    </citation>
    <scope>NUCLEOTIDE SEQUENCE [LARGE SCALE GENOMIC DNA]</scope>
    <source>
        <strain evidence="2 3">NST_G2</strain>
    </source>
</reference>
<dbReference type="InterPro" id="IPR011990">
    <property type="entry name" value="TPR-like_helical_dom_sf"/>
</dbReference>
<organism evidence="4">
    <name type="scientific">Schistocephalus solidus</name>
    <name type="common">Tapeworm</name>
    <dbReference type="NCBI Taxonomy" id="70667"/>
    <lineage>
        <taxon>Eukaryota</taxon>
        <taxon>Metazoa</taxon>
        <taxon>Spiralia</taxon>
        <taxon>Lophotrochozoa</taxon>
        <taxon>Platyhelminthes</taxon>
        <taxon>Cestoda</taxon>
        <taxon>Eucestoda</taxon>
        <taxon>Diphyllobothriidea</taxon>
        <taxon>Diphyllobothriidae</taxon>
        <taxon>Schistocephalus</taxon>
    </lineage>
</organism>
<dbReference type="AlphaFoldDB" id="A0A183S7T2"/>
<evidence type="ECO:0000313" key="4">
    <source>
        <dbReference type="WBParaSite" id="SSLN_0000029701-mRNA-1"/>
    </source>
</evidence>
<evidence type="ECO:0000256" key="1">
    <source>
        <dbReference type="SAM" id="Coils"/>
    </source>
</evidence>
<gene>
    <name evidence="2" type="ORF">SSLN_LOCUS280</name>
</gene>
<evidence type="ECO:0000313" key="2">
    <source>
        <dbReference type="EMBL" id="VDL85356.1"/>
    </source>
</evidence>
<dbReference type="Proteomes" id="UP000275846">
    <property type="component" value="Unassembled WGS sequence"/>
</dbReference>
<feature type="coiled-coil region" evidence="1">
    <location>
        <begin position="91"/>
        <end position="118"/>
    </location>
</feature>
<protein>
    <submittedName>
        <fullName evidence="4">TPR_REGION domain-containing protein</fullName>
    </submittedName>
</protein>
<proteinExistence type="predicted"/>
<name>A0A183S7T2_SCHSO</name>
<reference evidence="4" key="1">
    <citation type="submission" date="2016-06" db="UniProtKB">
        <authorList>
            <consortium name="WormBaseParasite"/>
        </authorList>
    </citation>
    <scope>IDENTIFICATION</scope>
</reference>
<evidence type="ECO:0000313" key="3">
    <source>
        <dbReference type="Proteomes" id="UP000275846"/>
    </source>
</evidence>